<accession>A0A0S7XR02</accession>
<keyword evidence="1" id="KW-0472">Membrane</keyword>
<comment type="caution">
    <text evidence="2">The sequence shown here is derived from an EMBL/GenBank/DDBJ whole genome shotgun (WGS) entry which is preliminary data.</text>
</comment>
<keyword evidence="1" id="KW-0812">Transmembrane</keyword>
<organism evidence="2 3">
    <name type="scientific">candidate division WOR-1 bacterium DG_54_3</name>
    <dbReference type="NCBI Taxonomy" id="1703775"/>
    <lineage>
        <taxon>Bacteria</taxon>
        <taxon>Bacillati</taxon>
        <taxon>Saganbacteria</taxon>
    </lineage>
</organism>
<reference evidence="2 3" key="1">
    <citation type="journal article" date="2015" name="Microbiome">
        <title>Genomic resolution of linkages in carbon, nitrogen, and sulfur cycling among widespread estuary sediment bacteria.</title>
        <authorList>
            <person name="Baker B.J."/>
            <person name="Lazar C.S."/>
            <person name="Teske A.P."/>
            <person name="Dick G.J."/>
        </authorList>
    </citation>
    <scope>NUCLEOTIDE SEQUENCE [LARGE SCALE GENOMIC DNA]</scope>
    <source>
        <strain evidence="2">DG_54_3</strain>
    </source>
</reference>
<protein>
    <submittedName>
        <fullName evidence="2">Uncharacterized protein</fullName>
    </submittedName>
</protein>
<sequence length="62" mass="7133">MRSPLPFGERTKVRGLHFCFFAFVPLILTFSPRGRRNLSPLSSPLVVENQEESIKTHFLAFL</sequence>
<dbReference type="EMBL" id="LIZX01000180">
    <property type="protein sequence ID" value="KPJ64473.1"/>
    <property type="molecule type" value="Genomic_DNA"/>
</dbReference>
<name>A0A0S7XR02_UNCSA</name>
<dbReference type="AlphaFoldDB" id="A0A0S7XR02"/>
<gene>
    <name evidence="2" type="ORF">AMJ44_12735</name>
</gene>
<feature type="transmembrane region" description="Helical" evidence="1">
    <location>
        <begin position="15"/>
        <end position="31"/>
    </location>
</feature>
<evidence type="ECO:0000313" key="3">
    <source>
        <dbReference type="Proteomes" id="UP000051861"/>
    </source>
</evidence>
<proteinExistence type="predicted"/>
<evidence type="ECO:0000256" key="1">
    <source>
        <dbReference type="SAM" id="Phobius"/>
    </source>
</evidence>
<dbReference type="Proteomes" id="UP000051861">
    <property type="component" value="Unassembled WGS sequence"/>
</dbReference>
<keyword evidence="1" id="KW-1133">Transmembrane helix</keyword>
<evidence type="ECO:0000313" key="2">
    <source>
        <dbReference type="EMBL" id="KPJ64473.1"/>
    </source>
</evidence>